<accession>A0AAD2D025</accession>
<protein>
    <submittedName>
        <fullName evidence="1">Uncharacterized protein</fullName>
    </submittedName>
</protein>
<evidence type="ECO:0000313" key="1">
    <source>
        <dbReference type="EMBL" id="CAI2375217.1"/>
    </source>
</evidence>
<comment type="caution">
    <text evidence="1">The sequence shown here is derived from an EMBL/GenBank/DDBJ whole genome shotgun (WGS) entry which is preliminary data.</text>
</comment>
<keyword evidence="2" id="KW-1185">Reference proteome</keyword>
<sequence length="286" mass="33509">MNNLEVSKTSVNVNNKEFEEAEALNDKIEKQQKERTVNYNKIFLETFTERTEEEEVFNDYETRKLFGILELDFRDERCSKFLKEIIAKKIPLPDLRLLSLRYIEEDDEDLKTVMTNIVVKVQSLFFNNHAKTKYRIKKIDIGNYIEDVINILPKVTKDVYFYYMKINGRQLSSIIKNSSHVTRIGFIKCKISITSSSLDFSKPIYKDEDKYSIKSLNFKGCGDGVRGGIMTEDDFQKIIKAISESGLRDSLTKLRTSMMNIEEEFIKGMMEEYDLENIELIQVIKK</sequence>
<dbReference type="EMBL" id="CAMPGE010016674">
    <property type="protein sequence ID" value="CAI2375217.1"/>
    <property type="molecule type" value="Genomic_DNA"/>
</dbReference>
<proteinExistence type="predicted"/>
<gene>
    <name evidence="1" type="ORF">ECRASSUSDP1_LOCUS16577</name>
</gene>
<dbReference type="AlphaFoldDB" id="A0AAD2D025"/>
<organism evidence="1 2">
    <name type="scientific">Euplotes crassus</name>
    <dbReference type="NCBI Taxonomy" id="5936"/>
    <lineage>
        <taxon>Eukaryota</taxon>
        <taxon>Sar</taxon>
        <taxon>Alveolata</taxon>
        <taxon>Ciliophora</taxon>
        <taxon>Intramacronucleata</taxon>
        <taxon>Spirotrichea</taxon>
        <taxon>Hypotrichia</taxon>
        <taxon>Euplotida</taxon>
        <taxon>Euplotidae</taxon>
        <taxon>Moneuplotes</taxon>
    </lineage>
</organism>
<name>A0AAD2D025_EUPCR</name>
<evidence type="ECO:0000313" key="2">
    <source>
        <dbReference type="Proteomes" id="UP001295684"/>
    </source>
</evidence>
<reference evidence="1" key="1">
    <citation type="submission" date="2023-07" db="EMBL/GenBank/DDBJ databases">
        <authorList>
            <consortium name="AG Swart"/>
            <person name="Singh M."/>
            <person name="Singh A."/>
            <person name="Seah K."/>
            <person name="Emmerich C."/>
        </authorList>
    </citation>
    <scope>NUCLEOTIDE SEQUENCE</scope>
    <source>
        <strain evidence="1">DP1</strain>
    </source>
</reference>
<dbReference type="Proteomes" id="UP001295684">
    <property type="component" value="Unassembled WGS sequence"/>
</dbReference>